<keyword evidence="4" id="KW-1185">Reference proteome</keyword>
<name>A0A1I7M4T2_9BURK</name>
<sequence>MPMTLTTYWTNELSALAAVLAATQAELNTSRTGARDAGVALATAASKAQAAKEAVNTARRKLSGAAMPADGEALLDAMRAAIAAWRQAVADHAAQAAATQQAEARRDALQLRADTQQAAHDEASQALERETRQTVQRSAWVLAATTPPVGDLPGQAAAALTANEAAATTAVENDFPANADPDKSFLGRARARRLLAQNVAGDAADLAAASVAASTTWSEASTRKKDLVARKQREFDAAVEHLRRFAESAPRTIQAIADLARLATGPSVLTAEERAELITADATLEGDREDALALLTTRDEAQEELQQAQAAYADALAIARIASPDKTDAQLRAADAALQTKFDAMATKASAMVAADTAMGNDADGTPRSILKIWFAAVPDALWEQLDKLDNSLAILGAAKATVPANLVTAVETAEDALAVALSAARIEARQIAAREQGLASLHAAASAAATLSGRREQAAQRYLALA</sequence>
<feature type="coiled-coil region" evidence="1">
    <location>
        <begin position="291"/>
        <end position="318"/>
    </location>
</feature>
<dbReference type="EMBL" id="FPBO01000057">
    <property type="protein sequence ID" value="SFV16952.1"/>
    <property type="molecule type" value="Genomic_DNA"/>
</dbReference>
<proteinExistence type="predicted"/>
<keyword evidence="1" id="KW-0175">Coiled coil</keyword>
<organism evidence="3 4">
    <name type="scientific">Pseudoduganella namucuonensis</name>
    <dbReference type="NCBI Taxonomy" id="1035707"/>
    <lineage>
        <taxon>Bacteria</taxon>
        <taxon>Pseudomonadati</taxon>
        <taxon>Pseudomonadota</taxon>
        <taxon>Betaproteobacteria</taxon>
        <taxon>Burkholderiales</taxon>
        <taxon>Oxalobacteraceae</taxon>
        <taxon>Telluria group</taxon>
        <taxon>Pseudoduganella</taxon>
    </lineage>
</organism>
<reference evidence="4" key="1">
    <citation type="submission" date="2016-10" db="EMBL/GenBank/DDBJ databases">
        <authorList>
            <person name="Varghese N."/>
            <person name="Submissions S."/>
        </authorList>
    </citation>
    <scope>NUCLEOTIDE SEQUENCE [LARGE SCALE GENOMIC DNA]</scope>
    <source>
        <strain evidence="4">CGMCC 1.11014</strain>
    </source>
</reference>
<dbReference type="STRING" id="1035707.SAMN05216552_10577"/>
<feature type="region of interest" description="Disordered" evidence="2">
    <location>
        <begin position="111"/>
        <end position="131"/>
    </location>
</feature>
<gene>
    <name evidence="3" type="ORF">SAMN05216552_10577</name>
</gene>
<dbReference type="Proteomes" id="UP000199391">
    <property type="component" value="Unassembled WGS sequence"/>
</dbReference>
<evidence type="ECO:0000256" key="2">
    <source>
        <dbReference type="SAM" id="MobiDB-lite"/>
    </source>
</evidence>
<evidence type="ECO:0000313" key="3">
    <source>
        <dbReference type="EMBL" id="SFV16952.1"/>
    </source>
</evidence>
<dbReference type="AlphaFoldDB" id="A0A1I7M4T2"/>
<evidence type="ECO:0000313" key="4">
    <source>
        <dbReference type="Proteomes" id="UP000199391"/>
    </source>
</evidence>
<evidence type="ECO:0000256" key="1">
    <source>
        <dbReference type="SAM" id="Coils"/>
    </source>
</evidence>
<protein>
    <submittedName>
        <fullName evidence="3">Uncharacterized protein</fullName>
    </submittedName>
</protein>
<accession>A0A1I7M4T2</accession>
<feature type="compositionally biased region" description="Basic and acidic residues" evidence="2">
    <location>
        <begin position="119"/>
        <end position="131"/>
    </location>
</feature>